<dbReference type="OrthoDB" id="9763290at2"/>
<dbReference type="PIRSF" id="PIRSF001589">
    <property type="entry name" value="Asn_synthetase_glu-h"/>
    <property type="match status" value="1"/>
</dbReference>
<sequence length="634" mass="73147">MCGIAGIVHLDGAPASPVLLKRMTDAIAHRGPDGEGQWVRNNVALGHRRLAIIDLSVAGHQPMMTPDGRYVLTYNGEIYNFQEIRAELESLRYRFRSKTDSEVLLYALAEWGVKALERLNGMFAFALWDEKEQALVLARDRYGIKPMYYAAVGNTLLFGSEIKAILAHPAYETGLDREALLEYFTFQNFFTDRTLFRGVKLLPAGTYATIRPGHGDLTSTRYWDYRFVEPDSSGDEREYVEELSRLFRQAVGRQLISDVDVGSYLSGGMDSGSITAVAASQLPYIKTFTTGFDLSSVSGVELGYDERSRAEHMSYLFKTEHYEMVLKAGDMERIMARLVYHLEEPRVGQSYPNFFAAKLASKFVKVVLSGAGGDELFGGYPWRYYRAVVNDDFEHYIDKYYLFWQRLIPNKAIQQVFKPVWNDVSKVWTRDIFRDVFQKHAETFTRPEDYVSHSLYFEARTFLHGLLVVEDKLSMAHSLETRVPFLDNDLADFAQRLPVRFKLGNLDEVVKLNENEPGAKTRKYFERTRDGKLLLRKAMQNYIPDSITQAEKQGFSAPDASWFRGESIDYVRKLLFKGSPRIYEFFDREAIQRLVDEHLDGRQNRRLLIWSLVYFEEWCRIFLDGGARERETLH</sequence>
<comment type="similarity">
    <text evidence="2">Belongs to the asparagine synthetase family.</text>
</comment>
<dbReference type="KEGG" id="nja:NSJP_4144"/>
<dbReference type="PANTHER" id="PTHR43284">
    <property type="entry name" value="ASPARAGINE SYNTHETASE (GLUTAMINE-HYDROLYZING)"/>
    <property type="match status" value="1"/>
</dbReference>
<evidence type="ECO:0000256" key="8">
    <source>
        <dbReference type="PIRSR" id="PIRSR001589-1"/>
    </source>
</evidence>
<proteinExistence type="inferred from homology"/>
<comment type="catalytic activity">
    <reaction evidence="7">
        <text>L-aspartate + L-glutamine + ATP + H2O = L-asparagine + L-glutamate + AMP + diphosphate + H(+)</text>
        <dbReference type="Rhea" id="RHEA:12228"/>
        <dbReference type="ChEBI" id="CHEBI:15377"/>
        <dbReference type="ChEBI" id="CHEBI:15378"/>
        <dbReference type="ChEBI" id="CHEBI:29985"/>
        <dbReference type="ChEBI" id="CHEBI:29991"/>
        <dbReference type="ChEBI" id="CHEBI:30616"/>
        <dbReference type="ChEBI" id="CHEBI:33019"/>
        <dbReference type="ChEBI" id="CHEBI:58048"/>
        <dbReference type="ChEBI" id="CHEBI:58359"/>
        <dbReference type="ChEBI" id="CHEBI:456215"/>
        <dbReference type="EC" id="6.3.5.4"/>
    </reaction>
</comment>
<name>A0A1W1IBN1_9BACT</name>
<keyword evidence="8" id="KW-0061">Asparagine biosynthesis</keyword>
<dbReference type="GO" id="GO:0005524">
    <property type="term" value="F:ATP binding"/>
    <property type="evidence" value="ECO:0007669"/>
    <property type="project" value="UniProtKB-KW"/>
</dbReference>
<evidence type="ECO:0000313" key="11">
    <source>
        <dbReference type="EMBL" id="SLM50311.1"/>
    </source>
</evidence>
<feature type="domain" description="Glutamine amidotransferase type-2" evidence="10">
    <location>
        <begin position="2"/>
        <end position="213"/>
    </location>
</feature>
<reference evidence="11 12" key="1">
    <citation type="submission" date="2017-03" db="EMBL/GenBank/DDBJ databases">
        <authorList>
            <person name="Afonso C.L."/>
            <person name="Miller P.J."/>
            <person name="Scott M.A."/>
            <person name="Spackman E."/>
            <person name="Goraichik I."/>
            <person name="Dimitrov K.M."/>
            <person name="Suarez D.L."/>
            <person name="Swayne D.E."/>
        </authorList>
    </citation>
    <scope>NUCLEOTIDE SEQUENCE [LARGE SCALE GENOMIC DNA]</scope>
    <source>
        <strain evidence="11">Genome sequencing of Nitrospira japonica strain NJ11</strain>
    </source>
</reference>
<dbReference type="Pfam" id="PF13522">
    <property type="entry name" value="GATase_6"/>
    <property type="match status" value="1"/>
</dbReference>
<evidence type="ECO:0000256" key="9">
    <source>
        <dbReference type="PIRSR" id="PIRSR001589-2"/>
    </source>
</evidence>
<keyword evidence="5 9" id="KW-0067">ATP-binding</keyword>
<dbReference type="Gene3D" id="3.40.50.620">
    <property type="entry name" value="HUPs"/>
    <property type="match status" value="1"/>
</dbReference>
<feature type="binding site" evidence="9">
    <location>
        <begin position="369"/>
        <end position="370"/>
    </location>
    <ligand>
        <name>ATP</name>
        <dbReference type="ChEBI" id="CHEBI:30616"/>
    </ligand>
</feature>
<dbReference type="CDD" id="cd00712">
    <property type="entry name" value="AsnB"/>
    <property type="match status" value="1"/>
</dbReference>
<keyword evidence="6 8" id="KW-0315">Glutamine amidotransferase</keyword>
<dbReference type="SUPFAM" id="SSF52402">
    <property type="entry name" value="Adenine nucleotide alpha hydrolases-like"/>
    <property type="match status" value="1"/>
</dbReference>
<dbReference type="EC" id="6.3.5.4" evidence="3"/>
<feature type="binding site" evidence="9">
    <location>
        <position position="100"/>
    </location>
    <ligand>
        <name>L-glutamine</name>
        <dbReference type="ChEBI" id="CHEBI:58359"/>
    </ligand>
</feature>
<dbReference type="GO" id="GO:0004066">
    <property type="term" value="F:asparagine synthase (glutamine-hydrolyzing) activity"/>
    <property type="evidence" value="ECO:0007669"/>
    <property type="project" value="UniProtKB-EC"/>
</dbReference>
<dbReference type="EMBL" id="LT828648">
    <property type="protein sequence ID" value="SLM50311.1"/>
    <property type="molecule type" value="Genomic_DNA"/>
</dbReference>
<dbReference type="InterPro" id="IPR033738">
    <property type="entry name" value="AsnB_N"/>
</dbReference>
<dbReference type="InterPro" id="IPR017932">
    <property type="entry name" value="GATase_2_dom"/>
</dbReference>
<dbReference type="InterPro" id="IPR029055">
    <property type="entry name" value="Ntn_hydrolases_N"/>
</dbReference>
<comment type="pathway">
    <text evidence="1">Amino-acid biosynthesis; L-asparagine biosynthesis; L-asparagine from L-aspartate (L-Gln route): step 1/1.</text>
</comment>
<dbReference type="GO" id="GO:0006529">
    <property type="term" value="P:asparagine biosynthetic process"/>
    <property type="evidence" value="ECO:0007669"/>
    <property type="project" value="UniProtKB-KW"/>
</dbReference>
<dbReference type="Pfam" id="PF00733">
    <property type="entry name" value="Asn_synthase"/>
    <property type="match status" value="1"/>
</dbReference>
<evidence type="ECO:0000256" key="6">
    <source>
        <dbReference type="ARBA" id="ARBA00022962"/>
    </source>
</evidence>
<protein>
    <recommendedName>
        <fullName evidence="3">asparagine synthase (glutamine-hydrolyzing)</fullName>
        <ecNumber evidence="3">6.3.5.4</ecNumber>
    </recommendedName>
</protein>
<dbReference type="PROSITE" id="PS51278">
    <property type="entry name" value="GATASE_TYPE_2"/>
    <property type="match status" value="1"/>
</dbReference>
<gene>
    <name evidence="11" type="ORF">NSJP_4144</name>
</gene>
<dbReference type="Gene3D" id="3.60.20.10">
    <property type="entry name" value="Glutamine Phosphoribosylpyrophosphate, subunit 1, domain 1"/>
    <property type="match status" value="1"/>
</dbReference>
<evidence type="ECO:0000256" key="7">
    <source>
        <dbReference type="ARBA" id="ARBA00048741"/>
    </source>
</evidence>
<organism evidence="11 12">
    <name type="scientific">Nitrospira japonica</name>
    <dbReference type="NCBI Taxonomy" id="1325564"/>
    <lineage>
        <taxon>Bacteria</taxon>
        <taxon>Pseudomonadati</taxon>
        <taxon>Nitrospirota</taxon>
        <taxon>Nitrospiria</taxon>
        <taxon>Nitrospirales</taxon>
        <taxon>Nitrospiraceae</taxon>
        <taxon>Nitrospira</taxon>
    </lineage>
</organism>
<dbReference type="InterPro" id="IPR051786">
    <property type="entry name" value="ASN_synthetase/amidase"/>
</dbReference>
<keyword evidence="8" id="KW-0028">Amino-acid biosynthesis</keyword>
<dbReference type="PANTHER" id="PTHR43284:SF1">
    <property type="entry name" value="ASPARAGINE SYNTHETASE"/>
    <property type="match status" value="1"/>
</dbReference>
<dbReference type="InterPro" id="IPR014729">
    <property type="entry name" value="Rossmann-like_a/b/a_fold"/>
</dbReference>
<dbReference type="NCBIfam" id="TIGR01536">
    <property type="entry name" value="asn_synth_AEB"/>
    <property type="match status" value="1"/>
</dbReference>
<evidence type="ECO:0000256" key="1">
    <source>
        <dbReference type="ARBA" id="ARBA00005187"/>
    </source>
</evidence>
<dbReference type="SUPFAM" id="SSF56235">
    <property type="entry name" value="N-terminal nucleophile aminohydrolases (Ntn hydrolases)"/>
    <property type="match status" value="1"/>
</dbReference>
<evidence type="ECO:0000256" key="4">
    <source>
        <dbReference type="ARBA" id="ARBA00022741"/>
    </source>
</evidence>
<dbReference type="STRING" id="1325564.NSJP_4144"/>
<dbReference type="AlphaFoldDB" id="A0A1W1IBN1"/>
<accession>A0A1W1IBN1</accession>
<keyword evidence="11" id="KW-0436">Ligase</keyword>
<dbReference type="GO" id="GO:0005829">
    <property type="term" value="C:cytosol"/>
    <property type="evidence" value="ECO:0007669"/>
    <property type="project" value="TreeGrafter"/>
</dbReference>
<feature type="active site" description="For GATase activity" evidence="8">
    <location>
        <position position="2"/>
    </location>
</feature>
<keyword evidence="12" id="KW-1185">Reference proteome</keyword>
<dbReference type="InterPro" id="IPR001962">
    <property type="entry name" value="Asn_synthase"/>
</dbReference>
<dbReference type="Proteomes" id="UP000192042">
    <property type="component" value="Chromosome I"/>
</dbReference>
<evidence type="ECO:0000313" key="12">
    <source>
        <dbReference type="Proteomes" id="UP000192042"/>
    </source>
</evidence>
<evidence type="ECO:0000256" key="3">
    <source>
        <dbReference type="ARBA" id="ARBA00012737"/>
    </source>
</evidence>
<evidence type="ECO:0000256" key="2">
    <source>
        <dbReference type="ARBA" id="ARBA00005752"/>
    </source>
</evidence>
<evidence type="ECO:0000256" key="5">
    <source>
        <dbReference type="ARBA" id="ARBA00022840"/>
    </source>
</evidence>
<dbReference type="CDD" id="cd01991">
    <property type="entry name" value="Asn_synthase_B_C"/>
    <property type="match status" value="1"/>
</dbReference>
<dbReference type="RefSeq" id="WP_080888432.1">
    <property type="nucleotide sequence ID" value="NZ_LT828648.1"/>
</dbReference>
<dbReference type="InterPro" id="IPR006426">
    <property type="entry name" value="Asn_synth_AEB"/>
</dbReference>
<keyword evidence="4 9" id="KW-0547">Nucleotide-binding</keyword>
<evidence type="ECO:0000259" key="10">
    <source>
        <dbReference type="PROSITE" id="PS51278"/>
    </source>
</evidence>